<dbReference type="Pfam" id="PF07980">
    <property type="entry name" value="SusD_RagB"/>
    <property type="match status" value="1"/>
</dbReference>
<dbReference type="InterPro" id="IPR011990">
    <property type="entry name" value="TPR-like_helical_dom_sf"/>
</dbReference>
<comment type="caution">
    <text evidence="8">The sequence shown here is derived from an EMBL/GenBank/DDBJ whole genome shotgun (WGS) entry which is preliminary data.</text>
</comment>
<dbReference type="Pfam" id="PF14322">
    <property type="entry name" value="SusD-like_3"/>
    <property type="match status" value="1"/>
</dbReference>
<feature type="domain" description="RagB/SusD" evidence="6">
    <location>
        <begin position="351"/>
        <end position="629"/>
    </location>
</feature>
<organism evidence="8 9">
    <name type="scientific">Bacteroides xylanisolvens</name>
    <dbReference type="NCBI Taxonomy" id="371601"/>
    <lineage>
        <taxon>Bacteria</taxon>
        <taxon>Pseudomonadati</taxon>
        <taxon>Bacteroidota</taxon>
        <taxon>Bacteroidia</taxon>
        <taxon>Bacteroidales</taxon>
        <taxon>Bacteroidaceae</taxon>
        <taxon>Bacteroides</taxon>
    </lineage>
</organism>
<keyword evidence="3" id="KW-0732">Signal</keyword>
<dbReference type="Gene3D" id="1.25.40.390">
    <property type="match status" value="1"/>
</dbReference>
<dbReference type="InterPro" id="IPR012944">
    <property type="entry name" value="SusD_RagB_dom"/>
</dbReference>
<evidence type="ECO:0000256" key="1">
    <source>
        <dbReference type="ARBA" id="ARBA00004442"/>
    </source>
</evidence>
<evidence type="ECO:0000256" key="3">
    <source>
        <dbReference type="ARBA" id="ARBA00022729"/>
    </source>
</evidence>
<gene>
    <name evidence="8" type="ORF">DW042_23095</name>
</gene>
<dbReference type="SUPFAM" id="SSF48452">
    <property type="entry name" value="TPR-like"/>
    <property type="match status" value="1"/>
</dbReference>
<dbReference type="AlphaFoldDB" id="A0A415HE37"/>
<evidence type="ECO:0000259" key="6">
    <source>
        <dbReference type="Pfam" id="PF07980"/>
    </source>
</evidence>
<keyword evidence="4" id="KW-0472">Membrane</keyword>
<feature type="domain" description="SusD-like N-terminal" evidence="7">
    <location>
        <begin position="126"/>
        <end position="249"/>
    </location>
</feature>
<reference evidence="8 9" key="1">
    <citation type="submission" date="2018-08" db="EMBL/GenBank/DDBJ databases">
        <title>A genome reference for cultivated species of the human gut microbiota.</title>
        <authorList>
            <person name="Zou Y."/>
            <person name="Xue W."/>
            <person name="Luo G."/>
        </authorList>
    </citation>
    <scope>NUCLEOTIDE SEQUENCE [LARGE SCALE GENOMIC DNA]</scope>
    <source>
        <strain evidence="8 9">AF39-6AC</strain>
    </source>
</reference>
<evidence type="ECO:0000256" key="2">
    <source>
        <dbReference type="ARBA" id="ARBA00006275"/>
    </source>
</evidence>
<evidence type="ECO:0000256" key="5">
    <source>
        <dbReference type="ARBA" id="ARBA00023237"/>
    </source>
</evidence>
<proteinExistence type="inferred from homology"/>
<accession>A0A415HE37</accession>
<comment type="similarity">
    <text evidence="2">Belongs to the SusD family.</text>
</comment>
<dbReference type="GO" id="GO:0009279">
    <property type="term" value="C:cell outer membrane"/>
    <property type="evidence" value="ECO:0007669"/>
    <property type="project" value="UniProtKB-SubCell"/>
</dbReference>
<protein>
    <submittedName>
        <fullName evidence="8">RagB/SusD family nutrient uptake outer membrane protein</fullName>
    </submittedName>
</protein>
<name>A0A415HE37_9BACE</name>
<dbReference type="EMBL" id="QROC01000052">
    <property type="protein sequence ID" value="RHK89566.1"/>
    <property type="molecule type" value="Genomic_DNA"/>
</dbReference>
<sequence>MRKICINISFIVAVLSCISCYDVLDKRPLNIYTDNDVWSNATLLDNFIASQYMYTPVMVGDATTLFNSWTGSPMNQDPRSTDMNYFFGNSSQAFGPRLIMDITDETKYNSDSWDNLAAYKISGIPSNGGCSEYWENAYYTLRNLNNAIANLPDSPLDAELIKLRLAECRFLRAYIFYSMVKRYGAFPMLTVVPNVDSPDEVLYPIRTSEKDVYDFIISECEDIKEDLAGQTEWGRASKWAALALESRAALYAGSIAKYGKVQLDGLLGISSSEADNYFQKSYNACQEIITKGGFKLYDENSDKVQNFKDLFLTKKNCEAIMVKQHYGTGFNSGGGLCTWSWDMMQAPNPNVWNCGNENGPYLEMVEEFEYIDGTSGKLDRDYVKSRLWTMEELWANKDPRFKASIYTNGDEWEKCAGEEYGNGKIDFHIGLRKPDGTTSYNANDSYNGVKAVGYQSQHHVLSGVTNTGFGIMKYVDPSANNMIWLCESRTDYMIFRYGEILLNMAEAAYELGKDGEALEFVNQIRKRAGINKLTSIDLDKIKHERKVELAFENHRYWDLRRWRDAEEALTQWYTGVRYVLDYETRKYWIEFLDHVDGANQPQFPESNYYFPITQARIGANSNLVENPGY</sequence>
<dbReference type="InterPro" id="IPR033985">
    <property type="entry name" value="SusD-like_N"/>
</dbReference>
<evidence type="ECO:0000313" key="9">
    <source>
        <dbReference type="Proteomes" id="UP000284417"/>
    </source>
</evidence>
<dbReference type="Proteomes" id="UP000284417">
    <property type="component" value="Unassembled WGS sequence"/>
</dbReference>
<dbReference type="PROSITE" id="PS51257">
    <property type="entry name" value="PROKAR_LIPOPROTEIN"/>
    <property type="match status" value="1"/>
</dbReference>
<keyword evidence="5" id="KW-0998">Cell outer membrane</keyword>
<evidence type="ECO:0000313" key="8">
    <source>
        <dbReference type="EMBL" id="RHK89566.1"/>
    </source>
</evidence>
<evidence type="ECO:0000259" key="7">
    <source>
        <dbReference type="Pfam" id="PF14322"/>
    </source>
</evidence>
<dbReference type="RefSeq" id="WP_118408877.1">
    <property type="nucleotide sequence ID" value="NZ_AP031409.1"/>
</dbReference>
<evidence type="ECO:0000256" key="4">
    <source>
        <dbReference type="ARBA" id="ARBA00023136"/>
    </source>
</evidence>
<comment type="subcellular location">
    <subcellularLocation>
        <location evidence="1">Cell outer membrane</location>
    </subcellularLocation>
</comment>